<evidence type="ECO:0000313" key="2">
    <source>
        <dbReference type="EMBL" id="EAS48458.1"/>
    </source>
</evidence>
<protein>
    <recommendedName>
        <fullName evidence="1">DUF1330 domain-containing protein</fullName>
    </recommendedName>
</protein>
<dbReference type="InterPro" id="IPR011008">
    <property type="entry name" value="Dimeric_a/b-barrel"/>
</dbReference>
<sequence>MKTNREAVMPAYAIAHLRNVTLNQGIVDYLERIDATLVPFGGRFLIHGGAKELCEGEVTDDIVILAFPGMGLARAWYNSPDYQAIRPLRMRGAEGEIFLIEGVGDDHRATDILPAEKADRV</sequence>
<feature type="domain" description="DUF1330" evidence="1">
    <location>
        <begin position="10"/>
        <end position="103"/>
    </location>
</feature>
<keyword evidence="3" id="KW-1185">Reference proteome</keyword>
<dbReference type="Proteomes" id="UP000000321">
    <property type="component" value="Unassembled WGS sequence"/>
</dbReference>
<organism evidence="2 3">
    <name type="scientific">Aurantimonas manganoxydans (strain ATCC BAA-1229 / DSM 21871 / SI85-9A1)</name>
    <dbReference type="NCBI Taxonomy" id="287752"/>
    <lineage>
        <taxon>Bacteria</taxon>
        <taxon>Pseudomonadati</taxon>
        <taxon>Pseudomonadota</taxon>
        <taxon>Alphaproteobacteria</taxon>
        <taxon>Hyphomicrobiales</taxon>
        <taxon>Aurantimonadaceae</taxon>
        <taxon>Aurantimonas</taxon>
    </lineage>
</organism>
<dbReference type="SUPFAM" id="SSF54909">
    <property type="entry name" value="Dimeric alpha+beta barrel"/>
    <property type="match status" value="1"/>
</dbReference>
<gene>
    <name evidence="2" type="ORF">SI859A1_03624</name>
</gene>
<reference evidence="2 3" key="1">
    <citation type="journal article" date="2008" name="Appl. Environ. Microbiol.">
        <title>Genomic insights into Mn(II) oxidation by the marine alphaproteobacterium Aurantimonas sp. strain SI85-9A1.</title>
        <authorList>
            <person name="Dick G.J."/>
            <person name="Podell S."/>
            <person name="Johnson H.A."/>
            <person name="Rivera-Espinoza Y."/>
            <person name="Bernier-Latmani R."/>
            <person name="McCarthy J.K."/>
            <person name="Torpey J.W."/>
            <person name="Clement B.G."/>
            <person name="Gaasterland T."/>
            <person name="Tebo B.M."/>
        </authorList>
    </citation>
    <scope>NUCLEOTIDE SEQUENCE [LARGE SCALE GENOMIC DNA]</scope>
    <source>
        <strain evidence="2 3">SI85-9A1</strain>
    </source>
</reference>
<proteinExistence type="predicted"/>
<dbReference type="BioCyc" id="AURANTIMONAS:SI859A1_03624-MONOMER"/>
<dbReference type="HOGENOM" id="CLU_145407_0_0_5"/>
<dbReference type="InterPro" id="IPR010753">
    <property type="entry name" value="DUF1330"/>
</dbReference>
<dbReference type="EMBL" id="AAPJ01000010">
    <property type="protein sequence ID" value="EAS48458.1"/>
    <property type="molecule type" value="Genomic_DNA"/>
</dbReference>
<dbReference type="Gene3D" id="3.30.70.100">
    <property type="match status" value="1"/>
</dbReference>
<dbReference type="Pfam" id="PF07045">
    <property type="entry name" value="DUF1330"/>
    <property type="match status" value="1"/>
</dbReference>
<name>Q1YE00_AURMS</name>
<accession>Q1YE00</accession>
<comment type="caution">
    <text evidence="2">The sequence shown here is derived from an EMBL/GenBank/DDBJ whole genome shotgun (WGS) entry which is preliminary data.</text>
</comment>
<dbReference type="PANTHER" id="PTHR41521">
    <property type="match status" value="1"/>
</dbReference>
<evidence type="ECO:0000259" key="1">
    <source>
        <dbReference type="Pfam" id="PF07045"/>
    </source>
</evidence>
<dbReference type="AlphaFoldDB" id="Q1YE00"/>
<evidence type="ECO:0000313" key="3">
    <source>
        <dbReference type="Proteomes" id="UP000000321"/>
    </source>
</evidence>
<dbReference type="PANTHER" id="PTHR41521:SF4">
    <property type="entry name" value="BLR0684 PROTEIN"/>
    <property type="match status" value="1"/>
</dbReference>